<keyword evidence="3" id="KW-1185">Reference proteome</keyword>
<evidence type="ECO:0000313" key="3">
    <source>
        <dbReference type="Proteomes" id="UP000515806"/>
    </source>
</evidence>
<organism evidence="2 3">
    <name type="scientific">Pedobacter roseus</name>
    <dbReference type="NCBI Taxonomy" id="336820"/>
    <lineage>
        <taxon>Bacteria</taxon>
        <taxon>Pseudomonadati</taxon>
        <taxon>Bacteroidota</taxon>
        <taxon>Sphingobacteriia</taxon>
        <taxon>Sphingobacteriales</taxon>
        <taxon>Sphingobacteriaceae</taxon>
        <taxon>Pedobacter</taxon>
    </lineage>
</organism>
<reference evidence="2 3" key="1">
    <citation type="submission" date="2020-08" db="EMBL/GenBank/DDBJ databases">
        <title>Genome sequence of Pedobacter roseus KACC 11594T.</title>
        <authorList>
            <person name="Hyun D.-W."/>
            <person name="Bae J.-W."/>
        </authorList>
    </citation>
    <scope>NUCLEOTIDE SEQUENCE [LARGE SCALE GENOMIC DNA]</scope>
    <source>
        <strain evidence="2 3">KACC 11594</strain>
    </source>
</reference>
<evidence type="ECO:0000313" key="2">
    <source>
        <dbReference type="EMBL" id="QNN42952.1"/>
    </source>
</evidence>
<proteinExistence type="predicted"/>
<dbReference type="PROSITE" id="PS50943">
    <property type="entry name" value="HTH_CROC1"/>
    <property type="match status" value="1"/>
</dbReference>
<dbReference type="SMART" id="SM00530">
    <property type="entry name" value="HTH_XRE"/>
    <property type="match status" value="1"/>
</dbReference>
<name>A0A7G9QHX7_9SPHI</name>
<dbReference type="EMBL" id="CP060723">
    <property type="protein sequence ID" value="QNN42952.1"/>
    <property type="molecule type" value="Genomic_DNA"/>
</dbReference>
<evidence type="ECO:0000259" key="1">
    <source>
        <dbReference type="PROSITE" id="PS50943"/>
    </source>
</evidence>
<dbReference type="CDD" id="cd00093">
    <property type="entry name" value="HTH_XRE"/>
    <property type="match status" value="1"/>
</dbReference>
<dbReference type="Gene3D" id="1.10.260.40">
    <property type="entry name" value="lambda repressor-like DNA-binding domains"/>
    <property type="match status" value="1"/>
</dbReference>
<accession>A0A7G9QHX7</accession>
<dbReference type="KEGG" id="proe:H9L23_02265"/>
<dbReference type="Proteomes" id="UP000515806">
    <property type="component" value="Chromosome"/>
</dbReference>
<protein>
    <submittedName>
        <fullName evidence="2">Helix-turn-helix transcriptional regulator</fullName>
    </submittedName>
</protein>
<gene>
    <name evidence="2" type="ORF">H9L23_02265</name>
</gene>
<dbReference type="AlphaFoldDB" id="A0A7G9QHX7"/>
<dbReference type="InterPro" id="IPR010982">
    <property type="entry name" value="Lambda_DNA-bd_dom_sf"/>
</dbReference>
<dbReference type="RefSeq" id="WP_187593472.1">
    <property type="nucleotide sequence ID" value="NZ_CP060723.1"/>
</dbReference>
<dbReference type="SUPFAM" id="SSF47413">
    <property type="entry name" value="lambda repressor-like DNA-binding domains"/>
    <property type="match status" value="1"/>
</dbReference>
<sequence length="122" mass="14123">MKKYSTIISELDYKIILKVKQLREDKGFSQRELSGEMKLSKSFVGKVEALGQPDKYSIRHLNLIAKALKMKSVIELIPKGVQEYDMIEITYEKVPKLNKDGSESKQFEERIIEIKEIKSNSI</sequence>
<dbReference type="GO" id="GO:0003677">
    <property type="term" value="F:DNA binding"/>
    <property type="evidence" value="ECO:0007669"/>
    <property type="project" value="InterPro"/>
</dbReference>
<feature type="domain" description="HTH cro/C1-type" evidence="1">
    <location>
        <begin position="19"/>
        <end position="76"/>
    </location>
</feature>
<dbReference type="InterPro" id="IPR001387">
    <property type="entry name" value="Cro/C1-type_HTH"/>
</dbReference>